<dbReference type="PANTHER" id="PTHR46420:SF1">
    <property type="entry name" value="BETA-1,4-GLUCURONYLTRANSFERASE 1"/>
    <property type="match status" value="1"/>
</dbReference>
<keyword evidence="12" id="KW-0333">Golgi apparatus</keyword>
<dbReference type="PANTHER" id="PTHR46420">
    <property type="entry name" value="BETA-1,4-GLUCURONYLTRANSFERASE 1"/>
    <property type="match status" value="1"/>
</dbReference>
<evidence type="ECO:0000256" key="19">
    <source>
        <dbReference type="ARBA" id="ARBA00033291"/>
    </source>
</evidence>
<dbReference type="GO" id="GO:0015020">
    <property type="term" value="F:glucuronosyltransferase activity"/>
    <property type="evidence" value="ECO:0007669"/>
    <property type="project" value="InterPro"/>
</dbReference>
<dbReference type="AlphaFoldDB" id="A0A6F9D7Y1"/>
<keyword evidence="13" id="KW-0472">Membrane</keyword>
<gene>
    <name evidence="21" type="primary">B3gnt1-002</name>
</gene>
<keyword evidence="9" id="KW-0479">Metal-binding</keyword>
<evidence type="ECO:0000256" key="15">
    <source>
        <dbReference type="ARBA" id="ARBA00023211"/>
    </source>
</evidence>
<protein>
    <recommendedName>
        <fullName evidence="5">Beta-1,4-glucuronyltransferase 1</fullName>
    </recommendedName>
    <alternativeName>
        <fullName evidence="16">I-beta-1,3-N-acetylglucosaminyltransferase</fullName>
    </alternativeName>
    <alternativeName>
        <fullName evidence="19">N-acetyllactosaminide beta-1,3-N-acetylglucosaminyltransferase</fullName>
    </alternativeName>
    <alternativeName>
        <fullName evidence="17">Poly-N-acetyllactosamine extension enzyme</fullName>
    </alternativeName>
    <alternativeName>
        <fullName evidence="18">UDP-GlcNAc:betaGal beta-1,3-N-acetylglucosaminyltransferase 1</fullName>
    </alternativeName>
</protein>
<evidence type="ECO:0000256" key="20">
    <source>
        <dbReference type="ARBA" id="ARBA00047852"/>
    </source>
</evidence>
<evidence type="ECO:0000313" key="21">
    <source>
        <dbReference type="EMBL" id="CAB3224860.1"/>
    </source>
</evidence>
<keyword evidence="8" id="KW-0812">Transmembrane</keyword>
<evidence type="ECO:0000256" key="3">
    <source>
        <dbReference type="ARBA" id="ARBA00004922"/>
    </source>
</evidence>
<evidence type="ECO:0000256" key="4">
    <source>
        <dbReference type="ARBA" id="ARBA00008539"/>
    </source>
</evidence>
<evidence type="ECO:0000256" key="14">
    <source>
        <dbReference type="ARBA" id="ARBA00023180"/>
    </source>
</evidence>
<name>A0A6F9D7Y1_9ASCI</name>
<evidence type="ECO:0000256" key="5">
    <source>
        <dbReference type="ARBA" id="ARBA00017962"/>
    </source>
</evidence>
<dbReference type="Gene3D" id="3.90.550.10">
    <property type="entry name" value="Spore Coat Polysaccharide Biosynthesis Protein SpsA, Chain A"/>
    <property type="match status" value="1"/>
</dbReference>
<sequence>MTVQRLLQGSFMVKRKCSWNKITVALLVVFLLVGYLQAQLNRSLVRLQKEFLQFRLGQAEEWGEYMVVWNTLSVAAVKKNTTSKDDDVTLVTQCSVNNLHYLIQTNWHWYGPISVALFVPGPHALQAYFGVKYMKKCHKLHRIQFHFVYPRDRPPVFDADIFQLWFKFITPKVDCNRFLEVLRNFTASNYAHGDLQYPQNTLRNVAKSASQTKYVFVLDVDVMPSRDTRAQFVKFLSESEFQELRHPAVFVAPAFEIENRTPMPLSKTQLVHALKQDVVRPFHIETCPKCHKATLYDDWMAITRTANITTAFELAWAISWEPFYIGLIDVPDYDERFKQYGFDRISHTCELYMAGYHFHLLAHAFVVHAGYKRPGEFHLRKEQENRRNWMLFEKVFVPEMVRKYNSNGKTCLGSNRRQGKAKVSVQNHLKMSSKKKKLKADINEEL</sequence>
<keyword evidence="11" id="KW-1133">Transmembrane helix</keyword>
<comment type="catalytic activity">
    <reaction evidence="20">
        <text>3-O-[beta-D-Xyl-(1-&gt;4)-Rib-ol-P-Rib-ol-P-3-beta-D-GalNAc-(1-&gt;3)-beta-D-GlcNAc-(1-&gt;4)-(O-6-P-alpha-D-Man)]-Thr-[protein] + UDP-alpha-D-glucuronate = 3-O-[beta-D-GlcA-(1-&gt;3)-beta-D-Xyl-(1-&gt;4)-Rib-ol-P-Rib-ol-P-3-beta-D-GalNAc-(1-&gt;3)-beta-D-GlcNAc-(1-&gt;4)-(O-6-P-alpha-D-Man)]-Thr-[protein] + UDP + H(+)</text>
        <dbReference type="Rhea" id="RHEA:46860"/>
        <dbReference type="Rhea" id="RHEA-COMP:15023"/>
        <dbReference type="Rhea" id="RHEA-COMP:17482"/>
        <dbReference type="ChEBI" id="CHEBI:15378"/>
        <dbReference type="ChEBI" id="CHEBI:58052"/>
        <dbReference type="ChEBI" id="CHEBI:58223"/>
        <dbReference type="ChEBI" id="CHEBI:142405"/>
        <dbReference type="ChEBI" id="CHEBI:177336"/>
    </reaction>
</comment>
<evidence type="ECO:0000256" key="11">
    <source>
        <dbReference type="ARBA" id="ARBA00022989"/>
    </source>
</evidence>
<dbReference type="GO" id="GO:0000139">
    <property type="term" value="C:Golgi membrane"/>
    <property type="evidence" value="ECO:0007669"/>
    <property type="project" value="UniProtKB-SubCell"/>
</dbReference>
<evidence type="ECO:0000256" key="10">
    <source>
        <dbReference type="ARBA" id="ARBA00022968"/>
    </source>
</evidence>
<evidence type="ECO:0000256" key="7">
    <source>
        <dbReference type="ARBA" id="ARBA00022679"/>
    </source>
</evidence>
<evidence type="ECO:0000256" key="1">
    <source>
        <dbReference type="ARBA" id="ARBA00001936"/>
    </source>
</evidence>
<evidence type="ECO:0000256" key="17">
    <source>
        <dbReference type="ARBA" id="ARBA00032175"/>
    </source>
</evidence>
<dbReference type="InterPro" id="IPR029044">
    <property type="entry name" value="Nucleotide-diphossugar_trans"/>
</dbReference>
<dbReference type="SUPFAM" id="SSF53448">
    <property type="entry name" value="Nucleotide-diphospho-sugar transferases"/>
    <property type="match status" value="1"/>
</dbReference>
<evidence type="ECO:0000256" key="13">
    <source>
        <dbReference type="ARBA" id="ARBA00023136"/>
    </source>
</evidence>
<evidence type="ECO:0000256" key="16">
    <source>
        <dbReference type="ARBA" id="ARBA00030723"/>
    </source>
</evidence>
<evidence type="ECO:0000256" key="18">
    <source>
        <dbReference type="ARBA" id="ARBA00032181"/>
    </source>
</evidence>
<evidence type="ECO:0000256" key="9">
    <source>
        <dbReference type="ARBA" id="ARBA00022723"/>
    </source>
</evidence>
<comment type="pathway">
    <text evidence="3">Protein modification; protein glycosylation.</text>
</comment>
<organism evidence="21">
    <name type="scientific">Phallusia mammillata</name>
    <dbReference type="NCBI Taxonomy" id="59560"/>
    <lineage>
        <taxon>Eukaryota</taxon>
        <taxon>Metazoa</taxon>
        <taxon>Chordata</taxon>
        <taxon>Tunicata</taxon>
        <taxon>Ascidiacea</taxon>
        <taxon>Phlebobranchia</taxon>
        <taxon>Ascidiidae</taxon>
        <taxon>Phallusia</taxon>
    </lineage>
</organism>
<dbReference type="GO" id="GO:0035269">
    <property type="term" value="P:protein O-linked glycosylation via mannose"/>
    <property type="evidence" value="ECO:0007669"/>
    <property type="project" value="TreeGrafter"/>
</dbReference>
<comment type="cofactor">
    <cofactor evidence="1">
        <name>Mn(2+)</name>
        <dbReference type="ChEBI" id="CHEBI:29035"/>
    </cofactor>
</comment>
<comment type="subcellular location">
    <subcellularLocation>
        <location evidence="2">Golgi apparatus membrane</location>
        <topology evidence="2">Single-pass type II membrane protein</topology>
    </subcellularLocation>
</comment>
<comment type="similarity">
    <text evidence="4">Belongs to the glycosyltransferase 49 family.</text>
</comment>
<evidence type="ECO:0000256" key="6">
    <source>
        <dbReference type="ARBA" id="ARBA00022676"/>
    </source>
</evidence>
<dbReference type="GO" id="GO:0046872">
    <property type="term" value="F:metal ion binding"/>
    <property type="evidence" value="ECO:0007669"/>
    <property type="project" value="UniProtKB-KW"/>
</dbReference>
<keyword evidence="14" id="KW-0325">Glycoprotein</keyword>
<dbReference type="Pfam" id="PF13896">
    <property type="entry name" value="Glyco_transf_49"/>
    <property type="match status" value="1"/>
</dbReference>
<dbReference type="UniPathway" id="UPA00378"/>
<keyword evidence="10" id="KW-0735">Signal-anchor</keyword>
<keyword evidence="6 21" id="KW-0328">Glycosyltransferase</keyword>
<proteinExistence type="evidence at transcript level"/>
<reference evidence="21" key="1">
    <citation type="submission" date="2020-04" db="EMBL/GenBank/DDBJ databases">
        <authorList>
            <person name="Neveu A P."/>
        </authorList>
    </citation>
    <scope>NUCLEOTIDE SEQUENCE</scope>
    <source>
        <tissue evidence="21">Whole embryo</tissue>
    </source>
</reference>
<keyword evidence="7 21" id="KW-0808">Transferase</keyword>
<accession>A0A6F9D7Y1</accession>
<evidence type="ECO:0000256" key="8">
    <source>
        <dbReference type="ARBA" id="ARBA00022692"/>
    </source>
</evidence>
<keyword evidence="15" id="KW-0464">Manganese</keyword>
<evidence type="ECO:0000256" key="2">
    <source>
        <dbReference type="ARBA" id="ARBA00004323"/>
    </source>
</evidence>
<dbReference type="InterPro" id="IPR043189">
    <property type="entry name" value="B4GAT1"/>
</dbReference>
<dbReference type="EMBL" id="LR783236">
    <property type="protein sequence ID" value="CAB3224860.1"/>
    <property type="molecule type" value="mRNA"/>
</dbReference>
<evidence type="ECO:0000256" key="12">
    <source>
        <dbReference type="ARBA" id="ARBA00023034"/>
    </source>
</evidence>